<dbReference type="AlphaFoldDB" id="A0A8W8LXH5"/>
<dbReference type="Proteomes" id="UP000005408">
    <property type="component" value="Unassembled WGS sequence"/>
</dbReference>
<evidence type="ECO:0000313" key="1">
    <source>
        <dbReference type="EnsemblMetazoa" id="G30063.1:cds"/>
    </source>
</evidence>
<name>A0A8W8LXH5_MAGGI</name>
<organism evidence="1 2">
    <name type="scientific">Magallana gigas</name>
    <name type="common">Pacific oyster</name>
    <name type="synonym">Crassostrea gigas</name>
    <dbReference type="NCBI Taxonomy" id="29159"/>
    <lineage>
        <taxon>Eukaryota</taxon>
        <taxon>Metazoa</taxon>
        <taxon>Spiralia</taxon>
        <taxon>Lophotrochozoa</taxon>
        <taxon>Mollusca</taxon>
        <taxon>Bivalvia</taxon>
        <taxon>Autobranchia</taxon>
        <taxon>Pteriomorphia</taxon>
        <taxon>Ostreida</taxon>
        <taxon>Ostreoidea</taxon>
        <taxon>Ostreidae</taxon>
        <taxon>Magallana</taxon>
    </lineage>
</organism>
<evidence type="ECO:0000313" key="2">
    <source>
        <dbReference type="Proteomes" id="UP000005408"/>
    </source>
</evidence>
<proteinExistence type="predicted"/>
<keyword evidence="2" id="KW-1185">Reference proteome</keyword>
<protein>
    <submittedName>
        <fullName evidence="1">Uncharacterized protein</fullName>
    </submittedName>
</protein>
<reference evidence="1" key="1">
    <citation type="submission" date="2022-08" db="UniProtKB">
        <authorList>
            <consortium name="EnsemblMetazoa"/>
        </authorList>
    </citation>
    <scope>IDENTIFICATION</scope>
    <source>
        <strain evidence="1">05x7-T-G4-1.051#20</strain>
    </source>
</reference>
<dbReference type="EnsemblMetazoa" id="G30063.1">
    <property type="protein sequence ID" value="G30063.1:cds"/>
    <property type="gene ID" value="G30063"/>
</dbReference>
<sequence>MEQFYSARQQKDEDSMSWCSRLEEIYRKAVIIKKEIRLVEKEHVTKRAQSNMAVTSSEPEKQDEIKELKGMIQQLTTKVSAIEQGSTYKKFEQQPTSWDYKDQQQQSLRETTNPEIHMEVKTVVQDTIREITANMSMAMAIEI</sequence>
<accession>A0A8W8LXH5</accession>